<accession>A0A9N8DGV0</accession>
<reference evidence="2" key="1">
    <citation type="submission" date="2020-06" db="EMBL/GenBank/DDBJ databases">
        <authorList>
            <consortium name="Plant Systems Biology data submission"/>
        </authorList>
    </citation>
    <scope>NUCLEOTIDE SEQUENCE</scope>
    <source>
        <strain evidence="2">D6</strain>
    </source>
</reference>
<dbReference type="EMBL" id="CAICTM010000144">
    <property type="protein sequence ID" value="CAB9502758.1"/>
    <property type="molecule type" value="Genomic_DNA"/>
</dbReference>
<feature type="compositionally biased region" description="Low complexity" evidence="1">
    <location>
        <begin position="1"/>
        <end position="23"/>
    </location>
</feature>
<feature type="compositionally biased region" description="Basic and acidic residues" evidence="1">
    <location>
        <begin position="51"/>
        <end position="60"/>
    </location>
</feature>
<dbReference type="AlphaFoldDB" id="A0A9N8DGV0"/>
<keyword evidence="3" id="KW-1185">Reference proteome</keyword>
<organism evidence="2 3">
    <name type="scientific">Seminavis robusta</name>
    <dbReference type="NCBI Taxonomy" id="568900"/>
    <lineage>
        <taxon>Eukaryota</taxon>
        <taxon>Sar</taxon>
        <taxon>Stramenopiles</taxon>
        <taxon>Ochrophyta</taxon>
        <taxon>Bacillariophyta</taxon>
        <taxon>Bacillariophyceae</taxon>
        <taxon>Bacillariophycidae</taxon>
        <taxon>Naviculales</taxon>
        <taxon>Naviculaceae</taxon>
        <taxon>Seminavis</taxon>
    </lineage>
</organism>
<protein>
    <submittedName>
        <fullName evidence="2">Uncharacterized protein</fullName>
    </submittedName>
</protein>
<proteinExistence type="predicted"/>
<dbReference type="Proteomes" id="UP001153069">
    <property type="component" value="Unassembled WGS sequence"/>
</dbReference>
<evidence type="ECO:0000313" key="2">
    <source>
        <dbReference type="EMBL" id="CAB9502758.1"/>
    </source>
</evidence>
<evidence type="ECO:0000313" key="3">
    <source>
        <dbReference type="Proteomes" id="UP001153069"/>
    </source>
</evidence>
<evidence type="ECO:0000256" key="1">
    <source>
        <dbReference type="SAM" id="MobiDB-lite"/>
    </source>
</evidence>
<sequence length="132" mass="14768">MSSPRSLVLSDSSSDWSSELQASPIHDKNTRRQRRPSQSSHSLKSKGGAKTRAEIIRQKYAESQGIRRQLRGYRRSNSNASCDSAEQIVHKDAQAVSESLKAMEGFMNAVNSKHRRRKLLGSQQPAELASHH</sequence>
<feature type="region of interest" description="Disordered" evidence="1">
    <location>
        <begin position="1"/>
        <end position="60"/>
    </location>
</feature>
<name>A0A9N8DGV0_9STRA</name>
<comment type="caution">
    <text evidence="2">The sequence shown here is derived from an EMBL/GenBank/DDBJ whole genome shotgun (WGS) entry which is preliminary data.</text>
</comment>
<gene>
    <name evidence="2" type="ORF">SEMRO_145_G067310.1</name>
</gene>